<dbReference type="Proteomes" id="UP000295680">
    <property type="component" value="Unassembled WGS sequence"/>
</dbReference>
<dbReference type="GO" id="GO:0016995">
    <property type="term" value="F:cholesterol oxidase activity"/>
    <property type="evidence" value="ECO:0007669"/>
    <property type="project" value="UniProtKB-EC"/>
</dbReference>
<evidence type="ECO:0000256" key="11">
    <source>
        <dbReference type="ARBA" id="ARBA00038856"/>
    </source>
</evidence>
<dbReference type="GO" id="GO:0008203">
    <property type="term" value="P:cholesterol metabolic process"/>
    <property type="evidence" value="ECO:0007669"/>
    <property type="project" value="UniProtKB-KW"/>
</dbReference>
<dbReference type="Gene3D" id="3.50.50.60">
    <property type="entry name" value="FAD/NAD(P)-binding domain"/>
    <property type="match status" value="3"/>
</dbReference>
<evidence type="ECO:0000313" key="19">
    <source>
        <dbReference type="Proteomes" id="UP000295680"/>
    </source>
</evidence>
<protein>
    <recommendedName>
        <fullName evidence="14">Cholesterol oxidase</fullName>
        <ecNumber evidence="13">1.1.3.6</ecNumber>
        <ecNumber evidence="11">5.3.3.1</ecNumber>
    </recommendedName>
    <alternativeName>
        <fullName evidence="15">Cholesterol isomerase</fullName>
    </alternativeName>
</protein>
<feature type="domain" description="Glucose-methanol-choline oxidoreductase C-terminal" evidence="17">
    <location>
        <begin position="455"/>
        <end position="509"/>
    </location>
</feature>
<name>A0A4R2KG80_9PSEU</name>
<keyword evidence="6" id="KW-0560">Oxidoreductase</keyword>
<evidence type="ECO:0000259" key="16">
    <source>
        <dbReference type="Pfam" id="PF00732"/>
    </source>
</evidence>
<dbReference type="RefSeq" id="WP_132111827.1">
    <property type="nucleotide sequence ID" value="NZ_SLWS01000001.1"/>
</dbReference>
<dbReference type="GO" id="GO:0004769">
    <property type="term" value="F:steroid Delta-isomerase activity"/>
    <property type="evidence" value="ECO:0007669"/>
    <property type="project" value="UniProtKB-EC"/>
</dbReference>
<keyword evidence="5" id="KW-0274">FAD</keyword>
<keyword evidence="3" id="KW-0153">Cholesterol metabolism</keyword>
<keyword evidence="4" id="KW-0285">Flavoprotein</keyword>
<evidence type="ECO:0000256" key="2">
    <source>
        <dbReference type="ARBA" id="ARBA00010790"/>
    </source>
</evidence>
<dbReference type="OrthoDB" id="517968at2"/>
<evidence type="ECO:0000256" key="9">
    <source>
        <dbReference type="ARBA" id="ARBA00023221"/>
    </source>
</evidence>
<evidence type="ECO:0000256" key="4">
    <source>
        <dbReference type="ARBA" id="ARBA00022630"/>
    </source>
</evidence>
<reference evidence="18 19" key="1">
    <citation type="submission" date="2019-03" db="EMBL/GenBank/DDBJ databases">
        <title>Genomic Encyclopedia of Type Strains, Phase IV (KMG-IV): sequencing the most valuable type-strain genomes for metagenomic binning, comparative biology and taxonomic classification.</title>
        <authorList>
            <person name="Goeker M."/>
        </authorList>
    </citation>
    <scope>NUCLEOTIDE SEQUENCE [LARGE SCALE GENOMIC DNA]</scope>
    <source>
        <strain evidence="18 19">DSM 45934</strain>
    </source>
</reference>
<evidence type="ECO:0000256" key="1">
    <source>
        <dbReference type="ARBA" id="ARBA00001974"/>
    </source>
</evidence>
<dbReference type="GO" id="GO:0050660">
    <property type="term" value="F:flavin adenine dinucleotide binding"/>
    <property type="evidence" value="ECO:0007669"/>
    <property type="project" value="InterPro"/>
</dbReference>
<evidence type="ECO:0000256" key="7">
    <source>
        <dbReference type="ARBA" id="ARBA00023098"/>
    </source>
</evidence>
<dbReference type="InterPro" id="IPR036188">
    <property type="entry name" value="FAD/NAD-bd_sf"/>
</dbReference>
<dbReference type="PANTHER" id="PTHR47470:SF1">
    <property type="entry name" value="FAD-DEPENDENT OXIDOREDUCTASE 2 FAD BINDING DOMAIN-CONTAINING PROTEIN"/>
    <property type="match status" value="1"/>
</dbReference>
<keyword evidence="7" id="KW-0443">Lipid metabolism</keyword>
<dbReference type="EMBL" id="SLWS01000001">
    <property type="protein sequence ID" value="TCO65435.1"/>
    <property type="molecule type" value="Genomic_DNA"/>
</dbReference>
<keyword evidence="10" id="KW-0413">Isomerase</keyword>
<evidence type="ECO:0000256" key="12">
    <source>
        <dbReference type="ARBA" id="ARBA00049645"/>
    </source>
</evidence>
<evidence type="ECO:0000259" key="17">
    <source>
        <dbReference type="Pfam" id="PF05199"/>
    </source>
</evidence>
<keyword evidence="8" id="KW-1207">Sterol metabolism</keyword>
<gene>
    <name evidence="18" type="ORF">EV192_1011227</name>
</gene>
<comment type="caution">
    <text evidence="18">The sequence shown here is derived from an EMBL/GenBank/DDBJ whole genome shotgun (WGS) entry which is preliminary data.</text>
</comment>
<dbReference type="EC" id="1.1.3.6" evidence="13"/>
<dbReference type="Pfam" id="PF05199">
    <property type="entry name" value="GMC_oxred_C"/>
    <property type="match status" value="1"/>
</dbReference>
<evidence type="ECO:0000256" key="15">
    <source>
        <dbReference type="ARBA" id="ARBA00049778"/>
    </source>
</evidence>
<dbReference type="InterPro" id="IPR007867">
    <property type="entry name" value="GMC_OxRtase_C"/>
</dbReference>
<proteinExistence type="inferred from homology"/>
<dbReference type="Pfam" id="PF00732">
    <property type="entry name" value="GMC_oxred_N"/>
    <property type="match status" value="1"/>
</dbReference>
<comment type="cofactor">
    <cofactor evidence="1">
        <name>FAD</name>
        <dbReference type="ChEBI" id="CHEBI:57692"/>
    </cofactor>
</comment>
<comment type="similarity">
    <text evidence="2">Belongs to the GMC oxidoreductase family.</text>
</comment>
<evidence type="ECO:0000256" key="6">
    <source>
        <dbReference type="ARBA" id="ARBA00023002"/>
    </source>
</evidence>
<evidence type="ECO:0000313" key="18">
    <source>
        <dbReference type="EMBL" id="TCO65435.1"/>
    </source>
</evidence>
<dbReference type="InterPro" id="IPR052542">
    <property type="entry name" value="Cholesterol_Oxidase"/>
</dbReference>
<dbReference type="SUPFAM" id="SSF51905">
    <property type="entry name" value="FAD/NAD(P)-binding domain"/>
    <property type="match status" value="1"/>
</dbReference>
<evidence type="ECO:0000256" key="10">
    <source>
        <dbReference type="ARBA" id="ARBA00023235"/>
    </source>
</evidence>
<evidence type="ECO:0000256" key="14">
    <source>
        <dbReference type="ARBA" id="ARBA00049744"/>
    </source>
</evidence>
<sequence length="555" mass="59741">MADYDVIIVGSGFGGSVAALRLTEKGYRVAVIEAGRRFADDEFAKTSWDLRRYLWAPAVGCFGIQRIHMLRDVMVLAGAGVGGGSLVYANTLYRPLEPFYQDKQWAHITDWQAELDPHYDQASRMLGVVTNPTVTPSDEVMQKVAADMGVADSYHPTPVGVYFGKAGETVGDPYFGGAGPARTGCTECGSCMTGCRVGAKNTLVKNYLYLAEQGGAKIIPMTTVTGIAQRADGTFDVAIRKTGKRFRHSLTATQVVLAAGTWGTQQLLHRMKDSGALPRLSDRLGELTRTNSEAIIGSGRFTVDPALDFSRGVAITSSIHPDAHTHIEPVRYGKGSNAMSLMQTIATDGSLEVPRWRQALRFMARHPIQTVRLLNGYRWSERTVILLVMQSLDNSITTYLDSGLFGRKRYTSRQGHGEPNPSFIPAGHQANQLTAKHIGGVAGGTWGEVFDIPLTAHFLGGCPIGTDAGSGVIDPYHRVHGYPGLSVVDGAAVTANLGVNPSLTITAQAERAFSMWPNKGEGDPRPEQSAAYRRLDPVAPAHPAVPSNAPAALTY</sequence>
<accession>A0A4R2KG80</accession>
<evidence type="ECO:0000256" key="8">
    <source>
        <dbReference type="ARBA" id="ARBA00023166"/>
    </source>
</evidence>
<evidence type="ECO:0000256" key="5">
    <source>
        <dbReference type="ARBA" id="ARBA00022827"/>
    </source>
</evidence>
<keyword evidence="19" id="KW-1185">Reference proteome</keyword>
<dbReference type="PANTHER" id="PTHR47470">
    <property type="entry name" value="CHOLESTEROL OXIDASE"/>
    <property type="match status" value="1"/>
</dbReference>
<dbReference type="EC" id="5.3.3.1" evidence="11"/>
<keyword evidence="9" id="KW-0753">Steroid metabolism</keyword>
<comment type="pathway">
    <text evidence="12">Steroid metabolism; cholesterol degradation.</text>
</comment>
<evidence type="ECO:0000256" key="3">
    <source>
        <dbReference type="ARBA" id="ARBA00022548"/>
    </source>
</evidence>
<dbReference type="AlphaFoldDB" id="A0A4R2KG80"/>
<dbReference type="InterPro" id="IPR000172">
    <property type="entry name" value="GMC_OxRdtase_N"/>
</dbReference>
<feature type="domain" description="Glucose-methanol-choline oxidoreductase N-terminal" evidence="16">
    <location>
        <begin position="5"/>
        <end position="270"/>
    </location>
</feature>
<evidence type="ECO:0000256" key="13">
    <source>
        <dbReference type="ARBA" id="ARBA00049723"/>
    </source>
</evidence>
<organism evidence="18 19">
    <name type="scientific">Actinocrispum wychmicini</name>
    <dbReference type="NCBI Taxonomy" id="1213861"/>
    <lineage>
        <taxon>Bacteria</taxon>
        <taxon>Bacillati</taxon>
        <taxon>Actinomycetota</taxon>
        <taxon>Actinomycetes</taxon>
        <taxon>Pseudonocardiales</taxon>
        <taxon>Pseudonocardiaceae</taxon>
        <taxon>Actinocrispum</taxon>
    </lineage>
</organism>